<evidence type="ECO:0000256" key="2">
    <source>
        <dbReference type="SAM" id="SignalP"/>
    </source>
</evidence>
<proteinExistence type="predicted"/>
<protein>
    <submittedName>
        <fullName evidence="5">Serine hydrolase domain-containing protein</fullName>
        <ecNumber evidence="5">3.-.-.-</ecNumber>
    </submittedName>
</protein>
<evidence type="ECO:0000259" key="3">
    <source>
        <dbReference type="Pfam" id="PF00144"/>
    </source>
</evidence>
<dbReference type="Pfam" id="PF13457">
    <property type="entry name" value="GW"/>
    <property type="match status" value="2"/>
</dbReference>
<dbReference type="InterPro" id="IPR025987">
    <property type="entry name" value="GW_dom"/>
</dbReference>
<dbReference type="InterPro" id="IPR001466">
    <property type="entry name" value="Beta-lactam-related"/>
</dbReference>
<evidence type="ECO:0000259" key="4">
    <source>
        <dbReference type="Pfam" id="PF13457"/>
    </source>
</evidence>
<comment type="caution">
    <text evidence="5">The sequence shown here is derived from an EMBL/GenBank/DDBJ whole genome shotgun (WGS) entry which is preliminary data.</text>
</comment>
<dbReference type="EC" id="3.-.-.-" evidence="5"/>
<feature type="domain" description="GW" evidence="4">
    <location>
        <begin position="134"/>
        <end position="190"/>
    </location>
</feature>
<feature type="domain" description="Beta-lactamase-related" evidence="3">
    <location>
        <begin position="314"/>
        <end position="584"/>
    </location>
</feature>
<dbReference type="PANTHER" id="PTHR46825">
    <property type="entry name" value="D-ALANYL-D-ALANINE-CARBOXYPEPTIDASE/ENDOPEPTIDASE AMPH"/>
    <property type="match status" value="1"/>
</dbReference>
<reference evidence="6" key="1">
    <citation type="journal article" date="2019" name="Int. J. Syst. Evol. Microbiol.">
        <title>The Global Catalogue of Microorganisms (GCM) 10K type strain sequencing project: providing services to taxonomists for standard genome sequencing and annotation.</title>
        <authorList>
            <consortium name="The Broad Institute Genomics Platform"/>
            <consortium name="The Broad Institute Genome Sequencing Center for Infectious Disease"/>
            <person name="Wu L."/>
            <person name="Ma J."/>
        </authorList>
    </citation>
    <scope>NUCLEOTIDE SEQUENCE [LARGE SCALE GENOMIC DNA]</scope>
    <source>
        <strain evidence="6">CCM 8933</strain>
    </source>
</reference>
<name>A0ABW1RW77_9LACO</name>
<organism evidence="5 6">
    <name type="scientific">Lactiplantibacillus daowaiensis</name>
    <dbReference type="NCBI Taxonomy" id="2559918"/>
    <lineage>
        <taxon>Bacteria</taxon>
        <taxon>Bacillati</taxon>
        <taxon>Bacillota</taxon>
        <taxon>Bacilli</taxon>
        <taxon>Lactobacillales</taxon>
        <taxon>Lactobacillaceae</taxon>
        <taxon>Lactiplantibacillus</taxon>
    </lineage>
</organism>
<feature type="domain" description="GW" evidence="4">
    <location>
        <begin position="32"/>
        <end position="97"/>
    </location>
</feature>
<gene>
    <name evidence="5" type="ORF">ACFP5Y_00655</name>
</gene>
<feature type="chain" id="PRO_5045967907" evidence="2">
    <location>
        <begin position="22"/>
        <end position="604"/>
    </location>
</feature>
<feature type="signal peptide" evidence="2">
    <location>
        <begin position="1"/>
        <end position="21"/>
    </location>
</feature>
<dbReference type="GO" id="GO:0016787">
    <property type="term" value="F:hydrolase activity"/>
    <property type="evidence" value="ECO:0007669"/>
    <property type="project" value="UniProtKB-KW"/>
</dbReference>
<dbReference type="EMBL" id="JBHSSC010000004">
    <property type="protein sequence ID" value="MFC6179766.1"/>
    <property type="molecule type" value="Genomic_DNA"/>
</dbReference>
<evidence type="ECO:0000313" key="5">
    <source>
        <dbReference type="EMBL" id="MFC6179766.1"/>
    </source>
</evidence>
<dbReference type="Pfam" id="PF00144">
    <property type="entry name" value="Beta-lactamase"/>
    <property type="match status" value="1"/>
</dbReference>
<dbReference type="Proteomes" id="UP001596282">
    <property type="component" value="Unassembled WGS sequence"/>
</dbReference>
<feature type="region of interest" description="Disordered" evidence="1">
    <location>
        <begin position="247"/>
        <end position="279"/>
    </location>
</feature>
<dbReference type="SUPFAM" id="SSF56601">
    <property type="entry name" value="beta-lactamase/transpeptidase-like"/>
    <property type="match status" value="1"/>
</dbReference>
<dbReference type="InterPro" id="IPR050491">
    <property type="entry name" value="AmpC-like"/>
</dbReference>
<keyword evidence="2" id="KW-0732">Signal</keyword>
<keyword evidence="5" id="KW-0378">Hydrolase</keyword>
<evidence type="ECO:0000256" key="1">
    <source>
        <dbReference type="SAM" id="MobiDB-lite"/>
    </source>
</evidence>
<dbReference type="Gene3D" id="3.40.710.10">
    <property type="entry name" value="DD-peptidase/beta-lactamase superfamily"/>
    <property type="match status" value="1"/>
</dbReference>
<sequence length="604" mass="63926">MRNAQRVLVGLISATTLMSGAVGVVSASQASYVRVKPHAGKVAVYKQVPTTAKQVKKAQHKTVSANQVYRVVKRRAGHGGTYVQLRGTKLIGWLKQTQTTKLTHVNANGTLAMYRTRSASGSVTAKNGVKRLTIDVNGPQATQKSMQYRTLTAKQATAAHLKVTKTVQTDLGTYYQLAGKGVAGWVKATTVVLSLPANADTIVTAPKPVSVQVAPAQGIVGIPAAPVETVGPTTPVKTSTKPVVVRPVTKPTSQSNSSVATKTVTPTSTTKPATGTSTTGQLTEAQALSQINALITQNHIMGTLLVTNNGSAGVKVMNYGYANVAKKIANNTDEPYPLASLEKALTGAVVQRLINEGKLSMTTTLSKYYPQVPYANEITIRELLDHTSGIHMGEPVPATPLTNDAAQVAFTIAHLDSTGQFTWSYSNANFTLLSGIIGKVTGKSLMSNLQSDVLTPLGMKHTFLYNQIPSSAVTPLSYTYKNGQSQADDISTNLLSSELGCGNVYASVGDYYTFINSLFTGKLDGKAGFAELSDGLKLKYSGGVYYQADNNVRIGGADNGFHSYYFGTNDGKIAVVLFSNQSSWSGANSVSGLIEKILLNTSTK</sequence>
<dbReference type="PANTHER" id="PTHR46825:SF9">
    <property type="entry name" value="BETA-LACTAMASE-RELATED DOMAIN-CONTAINING PROTEIN"/>
    <property type="match status" value="1"/>
</dbReference>
<dbReference type="RefSeq" id="WP_171001439.1">
    <property type="nucleotide sequence ID" value="NZ_BJDJ01000007.1"/>
</dbReference>
<dbReference type="InterPro" id="IPR012338">
    <property type="entry name" value="Beta-lactam/transpept-like"/>
</dbReference>
<keyword evidence="6" id="KW-1185">Reference proteome</keyword>
<evidence type="ECO:0000313" key="6">
    <source>
        <dbReference type="Proteomes" id="UP001596282"/>
    </source>
</evidence>
<accession>A0ABW1RW77</accession>